<reference evidence="6 7" key="1">
    <citation type="submission" date="2015-04" db="EMBL/GenBank/DDBJ databases">
        <title>Complete Sequence for the Genome of the Thioalkalivibrio versutus D301.</title>
        <authorList>
            <person name="Mu T."/>
            <person name="Zhou J."/>
            <person name="Xu X."/>
        </authorList>
    </citation>
    <scope>NUCLEOTIDE SEQUENCE [LARGE SCALE GENOMIC DNA]</scope>
    <source>
        <strain evidence="6 7">D301</strain>
    </source>
</reference>
<dbReference type="FunFam" id="3.30.160.100:FF:000001">
    <property type="entry name" value="Ribosome hibernation promoting factor"/>
    <property type="match status" value="1"/>
</dbReference>
<dbReference type="NCBIfam" id="TIGR00741">
    <property type="entry name" value="yfiA"/>
    <property type="match status" value="1"/>
</dbReference>
<dbReference type="GO" id="GO:0043024">
    <property type="term" value="F:ribosomal small subunit binding"/>
    <property type="evidence" value="ECO:0007669"/>
    <property type="project" value="TreeGrafter"/>
</dbReference>
<sequence length="112" mass="12968">MQINLTGHHVDITDALRDYVNEKFAKLERHFDKVIDVHVVLTHEKTRNQHNQAEANLQVSGNHIHAEASHEDMYAAIDALIDKVDRQLIKHKEKVKDHHRAEGAQRNREQAS</sequence>
<comment type="subunit">
    <text evidence="3">Associates exclusively with 100S ribosomes, which are dimers of 70S ribosomes.</text>
</comment>
<proteinExistence type="inferred from homology"/>
<evidence type="ECO:0000256" key="4">
    <source>
        <dbReference type="ARBA" id="ARBA00041148"/>
    </source>
</evidence>
<dbReference type="GO" id="GO:0045900">
    <property type="term" value="P:negative regulation of translational elongation"/>
    <property type="evidence" value="ECO:0007669"/>
    <property type="project" value="TreeGrafter"/>
</dbReference>
<name>A0A0G3FZ17_9GAMM</name>
<dbReference type="InterPro" id="IPR036567">
    <property type="entry name" value="RHF-like"/>
</dbReference>
<evidence type="ECO:0000256" key="2">
    <source>
        <dbReference type="ARBA" id="ARBA00038434"/>
    </source>
</evidence>
<dbReference type="PATRIC" id="fig|106634.4.peg.381"/>
<evidence type="ECO:0000313" key="7">
    <source>
        <dbReference type="Proteomes" id="UP000064201"/>
    </source>
</evidence>
<evidence type="ECO:0000256" key="1">
    <source>
        <dbReference type="ARBA" id="ARBA00022845"/>
    </source>
</evidence>
<dbReference type="PANTHER" id="PTHR33231">
    <property type="entry name" value="30S RIBOSOMAL PROTEIN"/>
    <property type="match status" value="1"/>
</dbReference>
<dbReference type="Pfam" id="PF02482">
    <property type="entry name" value="Ribosomal_S30AE"/>
    <property type="match status" value="1"/>
</dbReference>
<organism evidence="6 7">
    <name type="scientific">Thioalkalivibrio versutus</name>
    <dbReference type="NCBI Taxonomy" id="106634"/>
    <lineage>
        <taxon>Bacteria</taxon>
        <taxon>Pseudomonadati</taxon>
        <taxon>Pseudomonadota</taxon>
        <taxon>Gammaproteobacteria</taxon>
        <taxon>Chromatiales</taxon>
        <taxon>Ectothiorhodospiraceae</taxon>
        <taxon>Thioalkalivibrio</taxon>
    </lineage>
</organism>
<keyword evidence="7" id="KW-1185">Reference proteome</keyword>
<accession>A0A0G3FZ17</accession>
<dbReference type="Gene3D" id="3.30.160.100">
    <property type="entry name" value="Ribosome hibernation promotion factor-like"/>
    <property type="match status" value="1"/>
</dbReference>
<dbReference type="SUPFAM" id="SSF69754">
    <property type="entry name" value="Ribosome binding protein Y (YfiA homologue)"/>
    <property type="match status" value="1"/>
</dbReference>
<comment type="similarity">
    <text evidence="2">Belongs to the HPF/YfiA ribosome-associated protein family. Short HPF subfamily.</text>
</comment>
<keyword evidence="1" id="KW-0810">Translation regulation</keyword>
<evidence type="ECO:0000313" key="6">
    <source>
        <dbReference type="EMBL" id="AKJ94195.1"/>
    </source>
</evidence>
<gene>
    <name evidence="6" type="ORF">TVD_01875</name>
</gene>
<dbReference type="EMBL" id="CP011367">
    <property type="protein sequence ID" value="AKJ94195.1"/>
    <property type="molecule type" value="Genomic_DNA"/>
</dbReference>
<dbReference type="InterPro" id="IPR050574">
    <property type="entry name" value="HPF/YfiA_ribosome-assoc"/>
</dbReference>
<dbReference type="OrthoDB" id="9795980at2"/>
<protein>
    <recommendedName>
        <fullName evidence="4">Ribosome hibernation promoting factor</fullName>
    </recommendedName>
    <alternativeName>
        <fullName evidence="5">Hibernation factor HPF</fullName>
    </alternativeName>
</protein>
<dbReference type="AlphaFoldDB" id="A0A0G3FZ17"/>
<dbReference type="GO" id="GO:0022627">
    <property type="term" value="C:cytosolic small ribosomal subunit"/>
    <property type="evidence" value="ECO:0007669"/>
    <property type="project" value="TreeGrafter"/>
</dbReference>
<dbReference type="STRING" id="106634.TVD_01875"/>
<dbReference type="KEGG" id="tvr:TVD_01875"/>
<dbReference type="InterPro" id="IPR003489">
    <property type="entry name" value="RHF/RaiA"/>
</dbReference>
<dbReference type="RefSeq" id="WP_018144530.1">
    <property type="nucleotide sequence ID" value="NZ_CP011367.1"/>
</dbReference>
<dbReference type="PANTHER" id="PTHR33231:SF1">
    <property type="entry name" value="30S RIBOSOMAL PROTEIN"/>
    <property type="match status" value="1"/>
</dbReference>
<evidence type="ECO:0000256" key="3">
    <source>
        <dbReference type="ARBA" id="ARBA00038695"/>
    </source>
</evidence>
<dbReference type="Proteomes" id="UP000064201">
    <property type="component" value="Chromosome"/>
</dbReference>
<dbReference type="CDD" id="cd00552">
    <property type="entry name" value="RaiA"/>
    <property type="match status" value="1"/>
</dbReference>
<evidence type="ECO:0000256" key="5">
    <source>
        <dbReference type="ARBA" id="ARBA00041319"/>
    </source>
</evidence>